<dbReference type="GO" id="GO:0003700">
    <property type="term" value="F:DNA-binding transcription factor activity"/>
    <property type="evidence" value="ECO:0007669"/>
    <property type="project" value="TreeGrafter"/>
</dbReference>
<feature type="region of interest" description="Disordered" evidence="5">
    <location>
        <begin position="211"/>
        <end position="232"/>
    </location>
</feature>
<feature type="compositionally biased region" description="Low complexity" evidence="5">
    <location>
        <begin position="214"/>
        <end position="232"/>
    </location>
</feature>
<evidence type="ECO:0000256" key="2">
    <source>
        <dbReference type="ARBA" id="ARBA00023125"/>
    </source>
</evidence>
<evidence type="ECO:0000256" key="5">
    <source>
        <dbReference type="SAM" id="MobiDB-lite"/>
    </source>
</evidence>
<dbReference type="Pfam" id="PF00440">
    <property type="entry name" value="TetR_N"/>
    <property type="match status" value="1"/>
</dbReference>
<dbReference type="PROSITE" id="PS01081">
    <property type="entry name" value="HTH_TETR_1"/>
    <property type="match status" value="1"/>
</dbReference>
<protein>
    <recommendedName>
        <fullName evidence="6">HTH tetR-type domain-containing protein</fullName>
    </recommendedName>
</protein>
<proteinExistence type="predicted"/>
<dbReference type="PANTHER" id="PTHR30055:SF234">
    <property type="entry name" value="HTH-TYPE TRANSCRIPTIONAL REGULATOR BETI"/>
    <property type="match status" value="1"/>
</dbReference>
<reference evidence="7" key="1">
    <citation type="submission" date="2021-01" db="EMBL/GenBank/DDBJ databases">
        <title>Whole genome shotgun sequence of Virgisporangium aurantiacum NBRC 16421.</title>
        <authorList>
            <person name="Komaki H."/>
            <person name="Tamura T."/>
        </authorList>
    </citation>
    <scope>NUCLEOTIDE SEQUENCE</scope>
    <source>
        <strain evidence="7">NBRC 16421</strain>
    </source>
</reference>
<accession>A0A8J3Z271</accession>
<comment type="caution">
    <text evidence="7">The sequence shown here is derived from an EMBL/GenBank/DDBJ whole genome shotgun (WGS) entry which is preliminary data.</text>
</comment>
<dbReference type="PROSITE" id="PS50977">
    <property type="entry name" value="HTH_TETR_2"/>
    <property type="match status" value="1"/>
</dbReference>
<keyword evidence="1" id="KW-0805">Transcription regulation</keyword>
<dbReference type="RefSeq" id="WP_203991215.1">
    <property type="nucleotide sequence ID" value="NZ_BOPG01000013.1"/>
</dbReference>
<dbReference type="InterPro" id="IPR001647">
    <property type="entry name" value="HTH_TetR"/>
</dbReference>
<dbReference type="SUPFAM" id="SSF46689">
    <property type="entry name" value="Homeodomain-like"/>
    <property type="match status" value="1"/>
</dbReference>
<dbReference type="GO" id="GO:0000976">
    <property type="term" value="F:transcription cis-regulatory region binding"/>
    <property type="evidence" value="ECO:0007669"/>
    <property type="project" value="TreeGrafter"/>
</dbReference>
<dbReference type="InterPro" id="IPR050109">
    <property type="entry name" value="HTH-type_TetR-like_transc_reg"/>
</dbReference>
<keyword evidence="8" id="KW-1185">Reference proteome</keyword>
<sequence length="232" mass="24635">MSSKPFVRVGEPAPEDLTARARIRDAALLLFAEHGVNGASIRDIAAAAGVSSGLVRHHFGSKEELRNACDAYAMDQMVRLRAQAVAEGGFADDAFMSSMHRVARVLQRYLLRSMLDGSAPAAAMFDEVVTQAEDWLRAAGAETRDLRAAAVVLCVMQVAGYLMPTEVSRALGADVQSDAGTVRLNRGLVDILANALLTPAQRDEIHTAIDRIAESTTGTTPEAGTTPEGEGT</sequence>
<name>A0A8J3Z271_9ACTN</name>
<organism evidence="7 8">
    <name type="scientific">Virgisporangium aurantiacum</name>
    <dbReference type="NCBI Taxonomy" id="175570"/>
    <lineage>
        <taxon>Bacteria</taxon>
        <taxon>Bacillati</taxon>
        <taxon>Actinomycetota</taxon>
        <taxon>Actinomycetes</taxon>
        <taxon>Micromonosporales</taxon>
        <taxon>Micromonosporaceae</taxon>
        <taxon>Virgisporangium</taxon>
    </lineage>
</organism>
<feature type="DNA-binding region" description="H-T-H motif" evidence="4">
    <location>
        <begin position="40"/>
        <end position="59"/>
    </location>
</feature>
<evidence type="ECO:0000313" key="8">
    <source>
        <dbReference type="Proteomes" id="UP000612585"/>
    </source>
</evidence>
<dbReference type="EMBL" id="BOPG01000013">
    <property type="protein sequence ID" value="GIJ55027.1"/>
    <property type="molecule type" value="Genomic_DNA"/>
</dbReference>
<evidence type="ECO:0000256" key="3">
    <source>
        <dbReference type="ARBA" id="ARBA00023163"/>
    </source>
</evidence>
<dbReference type="PRINTS" id="PR00455">
    <property type="entry name" value="HTHTETR"/>
</dbReference>
<dbReference type="Proteomes" id="UP000612585">
    <property type="component" value="Unassembled WGS sequence"/>
</dbReference>
<dbReference type="Gene3D" id="1.10.357.10">
    <property type="entry name" value="Tetracycline Repressor, domain 2"/>
    <property type="match status" value="1"/>
</dbReference>
<dbReference type="AlphaFoldDB" id="A0A8J3Z271"/>
<keyword evidence="3" id="KW-0804">Transcription</keyword>
<feature type="domain" description="HTH tetR-type" evidence="6">
    <location>
        <begin position="17"/>
        <end position="77"/>
    </location>
</feature>
<dbReference type="InterPro" id="IPR023772">
    <property type="entry name" value="DNA-bd_HTH_TetR-type_CS"/>
</dbReference>
<dbReference type="InterPro" id="IPR009057">
    <property type="entry name" value="Homeodomain-like_sf"/>
</dbReference>
<dbReference type="PANTHER" id="PTHR30055">
    <property type="entry name" value="HTH-TYPE TRANSCRIPTIONAL REGULATOR RUTR"/>
    <property type="match status" value="1"/>
</dbReference>
<keyword evidence="2 4" id="KW-0238">DNA-binding</keyword>
<gene>
    <name evidence="7" type="ORF">Vau01_025430</name>
</gene>
<evidence type="ECO:0000313" key="7">
    <source>
        <dbReference type="EMBL" id="GIJ55027.1"/>
    </source>
</evidence>
<evidence type="ECO:0000259" key="6">
    <source>
        <dbReference type="PROSITE" id="PS50977"/>
    </source>
</evidence>
<evidence type="ECO:0000256" key="1">
    <source>
        <dbReference type="ARBA" id="ARBA00023015"/>
    </source>
</evidence>
<evidence type="ECO:0000256" key="4">
    <source>
        <dbReference type="PROSITE-ProRule" id="PRU00335"/>
    </source>
</evidence>